<dbReference type="EMBL" id="JAZDQJ010000077">
    <property type="protein sequence ID" value="MEE1937691.1"/>
    <property type="molecule type" value="Genomic_DNA"/>
</dbReference>
<organism evidence="1 2">
    <name type="scientific">Pseudomonas ulcerans</name>
    <dbReference type="NCBI Taxonomy" id="3115852"/>
    <lineage>
        <taxon>Bacteria</taxon>
        <taxon>Pseudomonadati</taxon>
        <taxon>Pseudomonadota</taxon>
        <taxon>Gammaproteobacteria</taxon>
        <taxon>Pseudomonadales</taxon>
        <taxon>Pseudomonadaceae</taxon>
        <taxon>Pseudomonas</taxon>
    </lineage>
</organism>
<protein>
    <submittedName>
        <fullName evidence="1">Uncharacterized protein</fullName>
    </submittedName>
</protein>
<accession>A0ABU7I1S0</accession>
<sequence>MNYYEIPSLSGFYFEDSYVLSIDENSISLVFELEVVLTEEHPQFENPKKGEQYCYRRVFLRFLNVDYLKWLDRRFTTFLDASGETDYGNIDRFVVDNGFYALSGDWGAVIVKGELELSVAD</sequence>
<evidence type="ECO:0000313" key="1">
    <source>
        <dbReference type="EMBL" id="MEE1937691.1"/>
    </source>
</evidence>
<gene>
    <name evidence="1" type="ORF">V0R50_31095</name>
</gene>
<dbReference type="RefSeq" id="WP_330078327.1">
    <property type="nucleotide sequence ID" value="NZ_JAZDQJ010000077.1"/>
</dbReference>
<reference evidence="1 2" key="1">
    <citation type="submission" date="2024-01" db="EMBL/GenBank/DDBJ databases">
        <title>Unpublished Manusciprt.</title>
        <authorList>
            <person name="Duman M."/>
            <person name="Valdes E.G."/>
            <person name="Ajmi N."/>
            <person name="Altun S."/>
            <person name="Saticioglu I.B."/>
        </authorList>
    </citation>
    <scope>NUCLEOTIDE SEQUENCE [LARGE SCALE GENOMIC DNA]</scope>
    <source>
        <strain evidence="1 2">148P</strain>
    </source>
</reference>
<name>A0ABU7I1S0_9PSED</name>
<evidence type="ECO:0000313" key="2">
    <source>
        <dbReference type="Proteomes" id="UP001335100"/>
    </source>
</evidence>
<keyword evidence="2" id="KW-1185">Reference proteome</keyword>
<comment type="caution">
    <text evidence="1">The sequence shown here is derived from an EMBL/GenBank/DDBJ whole genome shotgun (WGS) entry which is preliminary data.</text>
</comment>
<dbReference type="Proteomes" id="UP001335100">
    <property type="component" value="Unassembled WGS sequence"/>
</dbReference>
<proteinExistence type="predicted"/>